<feature type="region of interest" description="Disordered" evidence="1">
    <location>
        <begin position="1"/>
        <end position="154"/>
    </location>
</feature>
<keyword evidence="3" id="KW-1185">Reference proteome</keyword>
<gene>
    <name evidence="2" type="ORF">A1O1_06351</name>
</gene>
<evidence type="ECO:0000313" key="2">
    <source>
        <dbReference type="EMBL" id="EXJ85982.1"/>
    </source>
</evidence>
<proteinExistence type="predicted"/>
<dbReference type="Proteomes" id="UP000019484">
    <property type="component" value="Unassembled WGS sequence"/>
</dbReference>
<evidence type="ECO:0000313" key="3">
    <source>
        <dbReference type="Proteomes" id="UP000019484"/>
    </source>
</evidence>
<reference evidence="2 3" key="1">
    <citation type="submission" date="2013-03" db="EMBL/GenBank/DDBJ databases">
        <title>The Genome Sequence of Capronia coronata CBS 617.96.</title>
        <authorList>
            <consortium name="The Broad Institute Genomics Platform"/>
            <person name="Cuomo C."/>
            <person name="de Hoog S."/>
            <person name="Gorbushina A."/>
            <person name="Walker B."/>
            <person name="Young S.K."/>
            <person name="Zeng Q."/>
            <person name="Gargeya S."/>
            <person name="Fitzgerald M."/>
            <person name="Haas B."/>
            <person name="Abouelleil A."/>
            <person name="Allen A.W."/>
            <person name="Alvarado L."/>
            <person name="Arachchi H.M."/>
            <person name="Berlin A.M."/>
            <person name="Chapman S.B."/>
            <person name="Gainer-Dewar J."/>
            <person name="Goldberg J."/>
            <person name="Griggs A."/>
            <person name="Gujja S."/>
            <person name="Hansen M."/>
            <person name="Howarth C."/>
            <person name="Imamovic A."/>
            <person name="Ireland A."/>
            <person name="Larimer J."/>
            <person name="McCowan C."/>
            <person name="Murphy C."/>
            <person name="Pearson M."/>
            <person name="Poon T.W."/>
            <person name="Priest M."/>
            <person name="Roberts A."/>
            <person name="Saif S."/>
            <person name="Shea T."/>
            <person name="Sisk P."/>
            <person name="Sykes S."/>
            <person name="Wortman J."/>
            <person name="Nusbaum C."/>
            <person name="Birren B."/>
        </authorList>
    </citation>
    <scope>NUCLEOTIDE SEQUENCE [LARGE SCALE GENOMIC DNA]</scope>
    <source>
        <strain evidence="2 3">CBS 617.96</strain>
    </source>
</reference>
<dbReference type="eggNOG" id="ENOG502SWHW">
    <property type="taxonomic scope" value="Eukaryota"/>
</dbReference>
<name>W9XZL5_9EURO</name>
<dbReference type="RefSeq" id="XP_007725420.1">
    <property type="nucleotide sequence ID" value="XM_007727230.1"/>
</dbReference>
<dbReference type="EMBL" id="AMWN01000005">
    <property type="protein sequence ID" value="EXJ85982.1"/>
    <property type="molecule type" value="Genomic_DNA"/>
</dbReference>
<dbReference type="AlphaFoldDB" id="W9XZL5"/>
<dbReference type="HOGENOM" id="CLU_1555270_0_0_1"/>
<feature type="compositionally biased region" description="Acidic residues" evidence="1">
    <location>
        <begin position="22"/>
        <end position="33"/>
    </location>
</feature>
<protein>
    <submittedName>
        <fullName evidence="2">Uncharacterized protein</fullName>
    </submittedName>
</protein>
<accession>W9XZL5</accession>
<sequence>MDLDETMTTSTSSTPSALQDTTEIDESFEDDSLFPEPTDNNGGGDGGTDHPRTPPASDHLSASAPGDLSPPLSQPQSQSDEGAVSTTQARGAGTGSSMPNGSHVGANIAATRSAPRSTAPSAIDAAQRGEEPTESQAPNSNERDERPGWGWKNKKAQEELQRAWDSIIDRDFNLKEYGDVVMLGKAQLAQQ</sequence>
<evidence type="ECO:0000256" key="1">
    <source>
        <dbReference type="SAM" id="MobiDB-lite"/>
    </source>
</evidence>
<comment type="caution">
    <text evidence="2">The sequence shown here is derived from an EMBL/GenBank/DDBJ whole genome shotgun (WGS) entry which is preliminary data.</text>
</comment>
<feature type="compositionally biased region" description="Low complexity" evidence="1">
    <location>
        <begin position="69"/>
        <end position="79"/>
    </location>
</feature>
<feature type="compositionally biased region" description="Polar residues" evidence="1">
    <location>
        <begin position="84"/>
        <end position="100"/>
    </location>
</feature>
<feature type="compositionally biased region" description="Low complexity" evidence="1">
    <location>
        <begin position="1"/>
        <end position="16"/>
    </location>
</feature>
<dbReference type="GeneID" id="19161219"/>
<organism evidence="2 3">
    <name type="scientific">Capronia coronata CBS 617.96</name>
    <dbReference type="NCBI Taxonomy" id="1182541"/>
    <lineage>
        <taxon>Eukaryota</taxon>
        <taxon>Fungi</taxon>
        <taxon>Dikarya</taxon>
        <taxon>Ascomycota</taxon>
        <taxon>Pezizomycotina</taxon>
        <taxon>Eurotiomycetes</taxon>
        <taxon>Chaetothyriomycetidae</taxon>
        <taxon>Chaetothyriales</taxon>
        <taxon>Herpotrichiellaceae</taxon>
        <taxon>Capronia</taxon>
    </lineage>
</organism>
<dbReference type="OrthoDB" id="5377039at2759"/>